<reference evidence="4" key="3">
    <citation type="submission" date="2022-06" db="UniProtKB">
        <authorList>
            <consortium name="EnsemblMetazoa"/>
        </authorList>
    </citation>
    <scope>IDENTIFICATION</scope>
</reference>
<dbReference type="AlphaFoldDB" id="A0A834R301"/>
<sequence length="253" mass="28583">MPSMLKRKMLLESSEQCSPESLLENEGKKLRKSGKNTKTFKATQKIDQHQESSNSKYPKTTTVYTKMTCLDLTGQRSSKFRLLKVIFMTLFGISGTQLFPLMFHFLRLIFYSILDTQNFPPKSLPKQTSFVGEEIFQHDLNFNDKSSTIYTIQVILAGIMALFTGGTGIMAICREKLLSMKIYSLFMLLVTFITGIGSFSSPNLVSLKNLILPLLGGGMSSLISFVFSIITRKQNDSEHPKSAYSNYHYPYNA</sequence>
<keyword evidence="2" id="KW-0812">Transmembrane</keyword>
<keyword evidence="2" id="KW-0472">Membrane</keyword>
<feature type="transmembrane region" description="Helical" evidence="2">
    <location>
        <begin position="149"/>
        <end position="173"/>
    </location>
</feature>
<keyword evidence="5" id="KW-1185">Reference proteome</keyword>
<dbReference type="OrthoDB" id="6504355at2759"/>
<proteinExistence type="predicted"/>
<dbReference type="EMBL" id="WVUK01000065">
    <property type="protein sequence ID" value="KAF7488973.1"/>
    <property type="molecule type" value="Genomic_DNA"/>
</dbReference>
<evidence type="ECO:0000313" key="3">
    <source>
        <dbReference type="EMBL" id="KAF7488973.1"/>
    </source>
</evidence>
<name>A0A834R301_SARSC</name>
<feature type="transmembrane region" description="Helical" evidence="2">
    <location>
        <begin position="185"/>
        <end position="204"/>
    </location>
</feature>
<evidence type="ECO:0000313" key="4">
    <source>
        <dbReference type="EnsemblMetazoa" id="KAF7488973.1"/>
    </source>
</evidence>
<feature type="transmembrane region" description="Helical" evidence="2">
    <location>
        <begin position="85"/>
        <end position="114"/>
    </location>
</feature>
<evidence type="ECO:0000256" key="2">
    <source>
        <dbReference type="SAM" id="Phobius"/>
    </source>
</evidence>
<protein>
    <submittedName>
        <fullName evidence="3 4">Uncharacterized protein</fullName>
    </submittedName>
</protein>
<accession>A0A834R301</accession>
<feature type="region of interest" description="Disordered" evidence="1">
    <location>
        <begin position="1"/>
        <end position="57"/>
    </location>
</feature>
<gene>
    <name evidence="3" type="ORF">SSS_7830</name>
</gene>
<feature type="transmembrane region" description="Helical" evidence="2">
    <location>
        <begin position="210"/>
        <end position="231"/>
    </location>
</feature>
<dbReference type="EnsemblMetazoa" id="SSS_7830s_mrna">
    <property type="protein sequence ID" value="KAF7488973.1"/>
    <property type="gene ID" value="SSS_7830"/>
</dbReference>
<keyword evidence="2" id="KW-1133">Transmembrane helix</keyword>
<organism evidence="3">
    <name type="scientific">Sarcoptes scabiei</name>
    <name type="common">Itch mite</name>
    <name type="synonym">Acarus scabiei</name>
    <dbReference type="NCBI Taxonomy" id="52283"/>
    <lineage>
        <taxon>Eukaryota</taxon>
        <taxon>Metazoa</taxon>
        <taxon>Ecdysozoa</taxon>
        <taxon>Arthropoda</taxon>
        <taxon>Chelicerata</taxon>
        <taxon>Arachnida</taxon>
        <taxon>Acari</taxon>
        <taxon>Acariformes</taxon>
        <taxon>Sarcoptiformes</taxon>
        <taxon>Astigmata</taxon>
        <taxon>Psoroptidia</taxon>
        <taxon>Sarcoptoidea</taxon>
        <taxon>Sarcoptidae</taxon>
        <taxon>Sarcoptinae</taxon>
        <taxon>Sarcoptes</taxon>
    </lineage>
</organism>
<dbReference type="Proteomes" id="UP000070412">
    <property type="component" value="Unassembled WGS sequence"/>
</dbReference>
<evidence type="ECO:0000313" key="5">
    <source>
        <dbReference type="Proteomes" id="UP000070412"/>
    </source>
</evidence>
<reference evidence="5" key="1">
    <citation type="journal article" date="2020" name="PLoS Negl. Trop. Dis.">
        <title>High-quality nuclear genome for Sarcoptes scabiei-A critical resource for a neglected parasite.</title>
        <authorList>
            <person name="Korhonen P.K."/>
            <person name="Gasser R.B."/>
            <person name="Ma G."/>
            <person name="Wang T."/>
            <person name="Stroehlein A.J."/>
            <person name="Young N.D."/>
            <person name="Ang C.S."/>
            <person name="Fernando D.D."/>
            <person name="Lu H.C."/>
            <person name="Taylor S."/>
            <person name="Reynolds S.L."/>
            <person name="Mofiz E."/>
            <person name="Najaraj S.H."/>
            <person name="Gowda H."/>
            <person name="Madugundu A."/>
            <person name="Renuse S."/>
            <person name="Holt D."/>
            <person name="Pandey A."/>
            <person name="Papenfuss A.T."/>
            <person name="Fischer K."/>
        </authorList>
    </citation>
    <scope>NUCLEOTIDE SEQUENCE [LARGE SCALE GENOMIC DNA]</scope>
</reference>
<evidence type="ECO:0000256" key="1">
    <source>
        <dbReference type="SAM" id="MobiDB-lite"/>
    </source>
</evidence>
<reference evidence="3" key="2">
    <citation type="submission" date="2020-01" db="EMBL/GenBank/DDBJ databases">
        <authorList>
            <person name="Korhonen P.K.K."/>
            <person name="Guangxu M.G."/>
            <person name="Wang T.W."/>
            <person name="Stroehlein A.J.S."/>
            <person name="Young N.D."/>
            <person name="Ang C.-S.A."/>
            <person name="Fernando D.W.F."/>
            <person name="Lu H.L."/>
            <person name="Taylor S.T."/>
            <person name="Ehtesham M.E.M."/>
            <person name="Najaraj S.H.N."/>
            <person name="Harsha G.H.G."/>
            <person name="Madugundu A.M."/>
            <person name="Renuse S.R."/>
            <person name="Holt D.H."/>
            <person name="Pandey A.P."/>
            <person name="Papenfuss A.P."/>
            <person name="Gasser R.B.G."/>
            <person name="Fischer K.F."/>
        </authorList>
    </citation>
    <scope>NUCLEOTIDE SEQUENCE</scope>
    <source>
        <strain evidence="3">SSS_KF_BRIS2020</strain>
    </source>
</reference>